<accession>A0A7Y0Q5M6</accession>
<comment type="caution">
    <text evidence="2">The sequence shown here is derived from an EMBL/GenBank/DDBJ whole genome shotgun (WGS) entry which is preliminary data.</text>
</comment>
<gene>
    <name evidence="2" type="ORF">HII17_02810</name>
</gene>
<dbReference type="InterPro" id="IPR011042">
    <property type="entry name" value="6-blade_b-propeller_TolB-like"/>
</dbReference>
<dbReference type="EMBL" id="JABBXH010000001">
    <property type="protein sequence ID" value="NMP30483.1"/>
    <property type="molecule type" value="Genomic_DNA"/>
</dbReference>
<feature type="chain" id="PRO_5031423676" evidence="1">
    <location>
        <begin position="22"/>
        <end position="300"/>
    </location>
</feature>
<dbReference type="Gene3D" id="2.120.10.30">
    <property type="entry name" value="TolB, C-terminal domain"/>
    <property type="match status" value="1"/>
</dbReference>
<evidence type="ECO:0000313" key="3">
    <source>
        <dbReference type="Proteomes" id="UP000568664"/>
    </source>
</evidence>
<reference evidence="2 3" key="1">
    <citation type="submission" date="2020-04" db="EMBL/GenBank/DDBJ databases">
        <title>Thalassotalea sp. M1531, isolated from the surface of marine red alga.</title>
        <authorList>
            <person name="Pang L."/>
            <person name="Lu D.-C."/>
        </authorList>
    </citation>
    <scope>NUCLEOTIDE SEQUENCE [LARGE SCALE GENOMIC DNA]</scope>
    <source>
        <strain evidence="2 3">M1531</strain>
    </source>
</reference>
<dbReference type="Proteomes" id="UP000568664">
    <property type="component" value="Unassembled WGS sequence"/>
</dbReference>
<protein>
    <submittedName>
        <fullName evidence="2">Uncharacterized protein</fullName>
    </submittedName>
</protein>
<dbReference type="AlphaFoldDB" id="A0A7Y0Q5M6"/>
<sequence>MKLILPIIALATLLAHGAVSAKAEKPRFGPNSEIYLFELEHKDGVYSVKNGRNITNNEDYDSQPYFTRSSKSILFSSARDGKQTDIYEYNIQSKKTVQVTNTEHSEFSPKPVGNTGNVSFVSEGFNPYQTVRFLDRKTGEHQWLLNSKEPVGYYQYDEPTGDVLIWSRYGWSIQYLNAKEKQNRFVSGHAVPSTPQKIPHSNRFSFVHRQTNGMMWIKAFDPKAFSVTHIAPILDANHDYAWAPNGDILRFDGTKLSIWPAGNKGYNWTVGQELSSLVKGKLGRLAISDDGKYLALVTTL</sequence>
<dbReference type="RefSeq" id="WP_169073787.1">
    <property type="nucleotide sequence ID" value="NZ_JABBXH010000001.1"/>
</dbReference>
<evidence type="ECO:0000256" key="1">
    <source>
        <dbReference type="SAM" id="SignalP"/>
    </source>
</evidence>
<dbReference type="SUPFAM" id="SSF69304">
    <property type="entry name" value="Tricorn protease N-terminal domain"/>
    <property type="match status" value="1"/>
</dbReference>
<name>A0A7Y0Q5M6_9GAMM</name>
<evidence type="ECO:0000313" key="2">
    <source>
        <dbReference type="EMBL" id="NMP30483.1"/>
    </source>
</evidence>
<organism evidence="2 3">
    <name type="scientific">Thalassotalea algicola</name>
    <dbReference type="NCBI Taxonomy" id="2716224"/>
    <lineage>
        <taxon>Bacteria</taxon>
        <taxon>Pseudomonadati</taxon>
        <taxon>Pseudomonadota</taxon>
        <taxon>Gammaproteobacteria</taxon>
        <taxon>Alteromonadales</taxon>
        <taxon>Colwelliaceae</taxon>
        <taxon>Thalassotalea</taxon>
    </lineage>
</organism>
<feature type="signal peptide" evidence="1">
    <location>
        <begin position="1"/>
        <end position="21"/>
    </location>
</feature>
<keyword evidence="3" id="KW-1185">Reference proteome</keyword>
<proteinExistence type="predicted"/>
<keyword evidence="1" id="KW-0732">Signal</keyword>